<keyword evidence="3" id="KW-1185">Reference proteome</keyword>
<feature type="compositionally biased region" description="Basic and acidic residues" evidence="1">
    <location>
        <begin position="8"/>
        <end position="18"/>
    </location>
</feature>
<accession>A0A0K6G6Y7</accession>
<keyword evidence="2" id="KW-0378">Hydrolase</keyword>
<organism evidence="2 3">
    <name type="scientific">Rhizoctonia solani</name>
    <dbReference type="NCBI Taxonomy" id="456999"/>
    <lineage>
        <taxon>Eukaryota</taxon>
        <taxon>Fungi</taxon>
        <taxon>Dikarya</taxon>
        <taxon>Basidiomycota</taxon>
        <taxon>Agaricomycotina</taxon>
        <taxon>Agaricomycetes</taxon>
        <taxon>Cantharellales</taxon>
        <taxon>Ceratobasidiaceae</taxon>
        <taxon>Rhizoctonia</taxon>
    </lineage>
</organism>
<dbReference type="PANTHER" id="PTHR46579:SF1">
    <property type="entry name" value="F5_8 TYPE C DOMAIN-CONTAINING PROTEIN"/>
    <property type="match status" value="1"/>
</dbReference>
<name>A0A0K6G6Y7_9AGAM</name>
<keyword evidence="2" id="KW-0067">ATP-binding</keyword>
<proteinExistence type="predicted"/>
<evidence type="ECO:0000313" key="2">
    <source>
        <dbReference type="EMBL" id="CUA74382.1"/>
    </source>
</evidence>
<dbReference type="PANTHER" id="PTHR46579">
    <property type="entry name" value="F5/8 TYPE C DOMAIN-CONTAINING PROTEIN-RELATED"/>
    <property type="match status" value="1"/>
</dbReference>
<dbReference type="EMBL" id="CYGV01001438">
    <property type="protein sequence ID" value="CUA74382.1"/>
    <property type="molecule type" value="Genomic_DNA"/>
</dbReference>
<keyword evidence="2" id="KW-0547">Nucleotide-binding</keyword>
<feature type="region of interest" description="Disordered" evidence="1">
    <location>
        <begin position="1"/>
        <end position="88"/>
    </location>
</feature>
<reference evidence="2 3" key="1">
    <citation type="submission" date="2015-07" db="EMBL/GenBank/DDBJ databases">
        <authorList>
            <person name="Noorani M."/>
        </authorList>
    </citation>
    <scope>NUCLEOTIDE SEQUENCE [LARGE SCALE GENOMIC DNA]</scope>
    <source>
        <strain evidence="2">BBA 69670</strain>
    </source>
</reference>
<feature type="compositionally biased region" description="Acidic residues" evidence="1">
    <location>
        <begin position="117"/>
        <end position="132"/>
    </location>
</feature>
<dbReference type="GO" id="GO:0004386">
    <property type="term" value="F:helicase activity"/>
    <property type="evidence" value="ECO:0007669"/>
    <property type="project" value="UniProtKB-KW"/>
</dbReference>
<keyword evidence="2" id="KW-0347">Helicase</keyword>
<dbReference type="Proteomes" id="UP000044841">
    <property type="component" value="Unassembled WGS sequence"/>
</dbReference>
<sequence length="922" mass="104174">MCKGKVKQKPETARDHQTRYPRQTPSPERIHSHDASNQDQSNAMGHGQNVPVPPSSRPQSPSGSGGSIGLPRENMMPDDVADVNQPINGDQDIEEQELDVEAEGFRIHLFDHLFDDQPPDEMDGQVDLDGLYDADFGLPEGDNQPPVNAVHVFQLPDDPEDEPEHAPDGDPGNQDNPGAHYDAFNEPPLIRNAYIDAFIEKNVFGATHSALRHQLRSARRTISEHPNIRPEDLSKMAQTIGTVERRLGVDTDSLITTFILCPACSRRYSNEYIRQANNNTCINEGCEGVLYTIRRLASGSLRRVPNKTVPFASPIAWIRHLLSLPGMAELLQTWRNEERGDYDDLTEPIRADEWRAHLSQNEPLGDISDGCGWRSTEAGLVRLYNQNTARVIDRSTLERPVRFVSLPFGLSLSLNADWFQATKEGGYSVGAFYLVINNLPRHMRFLRENIALCLVIPGPNEPSDYGLDQMLGPLVDEILELQQGVRMKVRRGNPAVYREEVVHGELTQQIADLIARIKIGGGAGIRSERNFCLYCHTRLSALSMPSGYIREGFLYRDPQIEVENAYRWRSLPTSVERKALFNVTGNHAMHLLYLGIMNWIVKQVLVGPGMLNKRHVGDRDPQDIFNECLDNMWMPKNFQRLPPKLGQTRISTKADQWKLTSKILYIPLFLAMRDGDVISLQLVPSGNQSSPSAKHQAFRAKLLHQQRKKYYTTLERPNDCPSLEACYPSRSPQFHYRQVLRFCVAVKTIDKRAITPSEIKFAQRLLELLCTDYVRNNIQLPPNFHYLMHLEESLMKSGSVYNTHVWGMERANGIVSRIKHNGKGKGVLEGTLMRGWWSHVTLQNILKTMQALPNRTPADEIVIEDLLAAIKGGAEHAQQRGTLAAFIAQCQTTYTRLHGIQGKSFKFDRVDRIDNPVPSRAD</sequence>
<evidence type="ECO:0000313" key="3">
    <source>
        <dbReference type="Proteomes" id="UP000044841"/>
    </source>
</evidence>
<protein>
    <submittedName>
        <fullName evidence="2">UvrD/REP helicase</fullName>
    </submittedName>
</protein>
<dbReference type="AlphaFoldDB" id="A0A0K6G6Y7"/>
<feature type="region of interest" description="Disordered" evidence="1">
    <location>
        <begin position="116"/>
        <end position="185"/>
    </location>
</feature>
<gene>
    <name evidence="2" type="primary">pvdD</name>
    <name evidence="2" type="ORF">RSOLAG22IIIB_11176</name>
</gene>
<evidence type="ECO:0000256" key="1">
    <source>
        <dbReference type="SAM" id="MobiDB-lite"/>
    </source>
</evidence>